<evidence type="ECO:0000313" key="3">
    <source>
        <dbReference type="Proteomes" id="UP000594638"/>
    </source>
</evidence>
<feature type="region of interest" description="Disordered" evidence="1">
    <location>
        <begin position="1"/>
        <end position="31"/>
    </location>
</feature>
<dbReference type="PANTHER" id="PTHR31541:SF25">
    <property type="entry name" value="GAMMA-GLIADIN B"/>
    <property type="match status" value="1"/>
</dbReference>
<protein>
    <submittedName>
        <fullName evidence="2">Uncharacterized protein</fullName>
    </submittedName>
</protein>
<feature type="compositionally biased region" description="Low complexity" evidence="1">
    <location>
        <begin position="123"/>
        <end position="132"/>
    </location>
</feature>
<proteinExistence type="predicted"/>
<dbReference type="PANTHER" id="PTHR31541">
    <property type="entry name" value="B3 DOMAIN PLANT PROTEIN-RELATED"/>
    <property type="match status" value="1"/>
</dbReference>
<feature type="compositionally biased region" description="Gly residues" evidence="1">
    <location>
        <begin position="133"/>
        <end position="144"/>
    </location>
</feature>
<accession>A0A8S0VMM4</accession>
<keyword evidence="3" id="KW-1185">Reference proteome</keyword>
<dbReference type="Proteomes" id="UP000594638">
    <property type="component" value="Unassembled WGS sequence"/>
</dbReference>
<comment type="caution">
    <text evidence="2">The sequence shown here is derived from an EMBL/GenBank/DDBJ whole genome shotgun (WGS) entry which is preliminary data.</text>
</comment>
<reference evidence="2 3" key="1">
    <citation type="submission" date="2019-12" db="EMBL/GenBank/DDBJ databases">
        <authorList>
            <person name="Alioto T."/>
            <person name="Alioto T."/>
            <person name="Gomez Garrido J."/>
        </authorList>
    </citation>
    <scope>NUCLEOTIDE SEQUENCE [LARGE SCALE GENOMIC DNA]</scope>
</reference>
<evidence type="ECO:0000256" key="1">
    <source>
        <dbReference type="SAM" id="MobiDB-lite"/>
    </source>
</evidence>
<dbReference type="OrthoDB" id="914157at2759"/>
<dbReference type="GO" id="GO:0003677">
    <property type="term" value="F:DNA binding"/>
    <property type="evidence" value="ECO:0007669"/>
    <property type="project" value="InterPro"/>
</dbReference>
<dbReference type="Gramene" id="OE9A083368T1">
    <property type="protein sequence ID" value="OE9A083368C1"/>
    <property type="gene ID" value="OE9A083368"/>
</dbReference>
<dbReference type="EMBL" id="CACTIH010009462">
    <property type="protein sequence ID" value="CAA3031568.1"/>
    <property type="molecule type" value="Genomic_DNA"/>
</dbReference>
<organism evidence="2 3">
    <name type="scientific">Olea europaea subsp. europaea</name>
    <dbReference type="NCBI Taxonomy" id="158383"/>
    <lineage>
        <taxon>Eukaryota</taxon>
        <taxon>Viridiplantae</taxon>
        <taxon>Streptophyta</taxon>
        <taxon>Embryophyta</taxon>
        <taxon>Tracheophyta</taxon>
        <taxon>Spermatophyta</taxon>
        <taxon>Magnoliopsida</taxon>
        <taxon>eudicotyledons</taxon>
        <taxon>Gunneridae</taxon>
        <taxon>Pentapetalae</taxon>
        <taxon>asterids</taxon>
        <taxon>lamiids</taxon>
        <taxon>Lamiales</taxon>
        <taxon>Oleaceae</taxon>
        <taxon>Oleeae</taxon>
        <taxon>Olea</taxon>
    </lineage>
</organism>
<name>A0A8S0VMM4_OLEEU</name>
<dbReference type="InterPro" id="IPR005508">
    <property type="entry name" value="At2g31720-like"/>
</dbReference>
<evidence type="ECO:0000313" key="2">
    <source>
        <dbReference type="EMBL" id="CAA3031568.1"/>
    </source>
</evidence>
<gene>
    <name evidence="2" type="ORF">OLEA9_A083368</name>
</gene>
<feature type="region of interest" description="Disordered" evidence="1">
    <location>
        <begin position="93"/>
        <end position="144"/>
    </location>
</feature>
<sequence>MSQSTGTVVQKKRKPRAKGIMVRNEPEPLPELLPPRILQQIQCNGGTQPIFLLQKMLTPSDVESAENRLFLSRKENPMRKLMEFLTEAERYEVDRGGVEAPTIDPKGDHHSLELKSSGGGSYLDGSGSSDKGYNGGDSGSGGSGSAASIIAVVA</sequence>
<dbReference type="AlphaFoldDB" id="A0A8S0VMM4"/>